<name>A0A1W1CA83_9ZZZZ</name>
<proteinExistence type="predicted"/>
<evidence type="ECO:0000313" key="1">
    <source>
        <dbReference type="EMBL" id="SFV62770.1"/>
    </source>
</evidence>
<organism evidence="1">
    <name type="scientific">hydrothermal vent metagenome</name>
    <dbReference type="NCBI Taxonomy" id="652676"/>
    <lineage>
        <taxon>unclassified sequences</taxon>
        <taxon>metagenomes</taxon>
        <taxon>ecological metagenomes</taxon>
    </lineage>
</organism>
<dbReference type="EMBL" id="FPHC01000067">
    <property type="protein sequence ID" value="SFV62770.1"/>
    <property type="molecule type" value="Genomic_DNA"/>
</dbReference>
<reference evidence="1" key="1">
    <citation type="submission" date="2016-10" db="EMBL/GenBank/DDBJ databases">
        <authorList>
            <person name="de Groot N.N."/>
        </authorList>
    </citation>
    <scope>NUCLEOTIDE SEQUENCE</scope>
</reference>
<dbReference type="AlphaFoldDB" id="A0A1W1CA83"/>
<accession>A0A1W1CA83</accession>
<protein>
    <submittedName>
        <fullName evidence="1">Uncharacterized protein</fullName>
    </submittedName>
</protein>
<sequence length="129" mass="15082">MFFSSYFTLATANELDTLRFTKQILKEKVLYINTYDNNITITFLPTISKVHDGDMVFHNHTNTIEIEKIFSYKLIDGKIVYYGCDGSKYRWSLHSISPDSWVIIEEEDIDGDGEEFSFKKVAKSIYKVR</sequence>
<gene>
    <name evidence="1" type="ORF">MNB_SV-6-505</name>
</gene>